<evidence type="ECO:0000313" key="6">
    <source>
        <dbReference type="Proteomes" id="UP000032160"/>
    </source>
</evidence>
<feature type="domain" description="Type I restriction modification DNA specificity" evidence="4">
    <location>
        <begin position="3"/>
        <end position="184"/>
    </location>
</feature>
<dbReference type="PATRIC" id="fig|1458461.3.peg.2065"/>
<dbReference type="InterPro" id="IPR052021">
    <property type="entry name" value="Type-I_RS_S_subunit"/>
</dbReference>
<evidence type="ECO:0000256" key="1">
    <source>
        <dbReference type="ARBA" id="ARBA00010923"/>
    </source>
</evidence>
<evidence type="ECO:0000313" key="5">
    <source>
        <dbReference type="EMBL" id="CDO60272.1"/>
    </source>
</evidence>
<dbReference type="PANTHER" id="PTHR30408">
    <property type="entry name" value="TYPE-1 RESTRICTION ENZYME ECOKI SPECIFICITY PROTEIN"/>
    <property type="match status" value="1"/>
</dbReference>
<dbReference type="REBASE" id="82808">
    <property type="entry name" value="S.Pec32ORF2060P"/>
</dbReference>
<keyword evidence="6" id="KW-1185">Reference proteome</keyword>
<accession>X5MDL5</accession>
<evidence type="ECO:0000256" key="2">
    <source>
        <dbReference type="ARBA" id="ARBA00022747"/>
    </source>
</evidence>
<dbReference type="GO" id="GO:0009307">
    <property type="term" value="P:DNA restriction-modification system"/>
    <property type="evidence" value="ECO:0007669"/>
    <property type="project" value="UniProtKB-KW"/>
</dbReference>
<evidence type="ECO:0000259" key="4">
    <source>
        <dbReference type="Pfam" id="PF01420"/>
    </source>
</evidence>
<dbReference type="GO" id="GO:0009035">
    <property type="term" value="F:type I site-specific deoxyribonuclease activity"/>
    <property type="evidence" value="ECO:0007669"/>
    <property type="project" value="UniProtKB-EC"/>
</dbReference>
<dbReference type="KEGG" id="pect:BN1012_Phect2059"/>
<proteinExistence type="inferred from homology"/>
<organism evidence="5 6">
    <name type="scientific">Candidatus Phaeomarinibacter ectocarpi</name>
    <dbReference type="NCBI Taxonomy" id="1458461"/>
    <lineage>
        <taxon>Bacteria</taxon>
        <taxon>Pseudomonadati</taxon>
        <taxon>Pseudomonadota</taxon>
        <taxon>Alphaproteobacteria</taxon>
        <taxon>Hyphomicrobiales</taxon>
        <taxon>Parvibaculaceae</taxon>
        <taxon>Candidatus Phaeomarinibacter</taxon>
    </lineage>
</organism>
<dbReference type="RefSeq" id="WP_052534378.1">
    <property type="nucleotide sequence ID" value="NZ_HG966617.1"/>
</dbReference>
<dbReference type="AlphaFoldDB" id="X5MDL5"/>
<gene>
    <name evidence="5" type="ORF">BN1012_Phect2059</name>
</gene>
<name>X5MDL5_9HYPH</name>
<dbReference type="InterPro" id="IPR000055">
    <property type="entry name" value="Restrct_endonuc_typeI_TRD"/>
</dbReference>
<dbReference type="OrthoDB" id="164285at2"/>
<dbReference type="HOGENOM" id="CLU_021095_2_3_5"/>
<dbReference type="GO" id="GO:0003677">
    <property type="term" value="F:DNA binding"/>
    <property type="evidence" value="ECO:0007669"/>
    <property type="project" value="UniProtKB-KW"/>
</dbReference>
<dbReference type="SUPFAM" id="SSF116734">
    <property type="entry name" value="DNA methylase specificity domain"/>
    <property type="match status" value="2"/>
</dbReference>
<reference evidence="5 6" key="1">
    <citation type="journal article" date="2014" name="Front. Genet.">
        <title>Genome and metabolic network of "Candidatus Phaeomarinobacter ectocarpi" Ec32, a new candidate genus of Alphaproteobacteria frequently associated with brown algae.</title>
        <authorList>
            <person name="Dittami S.M."/>
            <person name="Barbeyron T."/>
            <person name="Boyen C."/>
            <person name="Cambefort J."/>
            <person name="Collet G."/>
            <person name="Delage L."/>
            <person name="Gobet A."/>
            <person name="Groisillier A."/>
            <person name="Leblanc C."/>
            <person name="Michel G."/>
            <person name="Scornet D."/>
            <person name="Siegel A."/>
            <person name="Tapia J.E."/>
            <person name="Tonon T."/>
        </authorList>
    </citation>
    <scope>NUCLEOTIDE SEQUENCE [LARGE SCALE GENOMIC DNA]</scope>
    <source>
        <strain evidence="5 6">Ec32</strain>
    </source>
</reference>
<dbReference type="Pfam" id="PF01420">
    <property type="entry name" value="Methylase_S"/>
    <property type="match status" value="1"/>
</dbReference>
<dbReference type="Proteomes" id="UP000032160">
    <property type="component" value="Chromosome I"/>
</dbReference>
<dbReference type="CDD" id="cd17246">
    <property type="entry name" value="RMtype1_S_SonII-TRD2-CR2_like"/>
    <property type="match status" value="1"/>
</dbReference>
<dbReference type="EC" id="3.1.21.3" evidence="5"/>
<evidence type="ECO:0000256" key="3">
    <source>
        <dbReference type="ARBA" id="ARBA00023125"/>
    </source>
</evidence>
<keyword evidence="2" id="KW-0680">Restriction system</keyword>
<sequence length="404" mass="45281">MSWASAKIGDIAEVVTKGTTPTTYGMPFTDSGVNFIKAEALNGDTSLDRSGFTFVSESTHEKLKRSILNEHDVLLTIAGAQVGRCGFVRAAHLPANTNQAVGIVRVKRECAHPAFVYYYFKNPLTFQKFQGLGGQAAQPNINLTMLKGVELPLPDIRTQDAIVEILSAYDDLIETNRRRIALLEEAARMLYREWFVYFRFPSHEHIKITDGLPEGWERRTLDKIAENNCESYRAKELPEEIDYIDISSVAHGSVVSKTRMPAVEAPGRARRKVRDGDVIWSNVRPNLRAYALILDPDDLDVVSTGFTVLSASLVPFSWLYMFVTTDSFVGHLINHATGVGYPAVRSDDFERAEVLLPPKALLDHFHEATEPNLRLIRKLDQQNQKLAQARDLLLPRLMNGEIAV</sequence>
<comment type="similarity">
    <text evidence="1">Belongs to the type-I restriction system S methylase family.</text>
</comment>
<dbReference type="EMBL" id="HG966617">
    <property type="protein sequence ID" value="CDO60272.1"/>
    <property type="molecule type" value="Genomic_DNA"/>
</dbReference>
<keyword evidence="5" id="KW-0378">Hydrolase</keyword>
<dbReference type="PANTHER" id="PTHR30408:SF13">
    <property type="entry name" value="TYPE I RESTRICTION ENZYME HINDI SPECIFICITY SUBUNIT"/>
    <property type="match status" value="1"/>
</dbReference>
<dbReference type="Gene3D" id="3.90.220.20">
    <property type="entry name" value="DNA methylase specificity domains"/>
    <property type="match status" value="2"/>
</dbReference>
<dbReference type="InterPro" id="IPR044946">
    <property type="entry name" value="Restrct_endonuc_typeI_TRD_sf"/>
</dbReference>
<keyword evidence="3" id="KW-0238">DNA-binding</keyword>
<protein>
    <submittedName>
        <fullName evidence="5">Type I restriction-modification system,specificity subunit S</fullName>
        <ecNumber evidence="5">3.1.21.3</ecNumber>
    </submittedName>
</protein>
<dbReference type="STRING" id="1458461.BN1012_Phect2059"/>